<evidence type="ECO:0000256" key="1">
    <source>
        <dbReference type="SAM" id="MobiDB-lite"/>
    </source>
</evidence>
<keyword evidence="3" id="KW-1185">Reference proteome</keyword>
<gene>
    <name evidence="2" type="ORF">K435DRAFT_801518</name>
</gene>
<dbReference type="Proteomes" id="UP000297245">
    <property type="component" value="Unassembled WGS sequence"/>
</dbReference>
<protein>
    <submittedName>
        <fullName evidence="2">Uncharacterized protein</fullName>
    </submittedName>
</protein>
<organism evidence="2 3">
    <name type="scientific">Dendrothele bispora (strain CBS 962.96)</name>
    <dbReference type="NCBI Taxonomy" id="1314807"/>
    <lineage>
        <taxon>Eukaryota</taxon>
        <taxon>Fungi</taxon>
        <taxon>Dikarya</taxon>
        <taxon>Basidiomycota</taxon>
        <taxon>Agaricomycotina</taxon>
        <taxon>Agaricomycetes</taxon>
        <taxon>Agaricomycetidae</taxon>
        <taxon>Agaricales</taxon>
        <taxon>Agaricales incertae sedis</taxon>
        <taxon>Dendrothele</taxon>
    </lineage>
</organism>
<sequence>MTASERERQREAQLAIIRSVLEEGVGEASSAQPGAPTTMEALSDLFQATVSLQDAHKNLYDAHAEAEASYDNFQLTFSQLSELYKPPSLPASPVRNPNSCGTPRTGNSSRVPPPSVDKPLTPQTPKKTQLVSPTAQTAMSGAIPFNVNPGASPSPEYATPTRRIASELEVPEEMEPLGKKLGYRAYVVYNGQNGCHGVYTHWLESQKGLRDGVFYVRGDQATRLLKGFNSLEDAQQSYAEIKESGILSLFQNPVDRRREKFVVVKGLRPGLRFLEKDWDIEGVWWNVT</sequence>
<proteinExistence type="predicted"/>
<dbReference type="AlphaFoldDB" id="A0A4S8LPL0"/>
<reference evidence="2 3" key="1">
    <citation type="journal article" date="2019" name="Nat. Ecol. Evol.">
        <title>Megaphylogeny resolves global patterns of mushroom evolution.</title>
        <authorList>
            <person name="Varga T."/>
            <person name="Krizsan K."/>
            <person name="Foldi C."/>
            <person name="Dima B."/>
            <person name="Sanchez-Garcia M."/>
            <person name="Sanchez-Ramirez S."/>
            <person name="Szollosi G.J."/>
            <person name="Szarkandi J.G."/>
            <person name="Papp V."/>
            <person name="Albert L."/>
            <person name="Andreopoulos W."/>
            <person name="Angelini C."/>
            <person name="Antonin V."/>
            <person name="Barry K.W."/>
            <person name="Bougher N.L."/>
            <person name="Buchanan P."/>
            <person name="Buyck B."/>
            <person name="Bense V."/>
            <person name="Catcheside P."/>
            <person name="Chovatia M."/>
            <person name="Cooper J."/>
            <person name="Damon W."/>
            <person name="Desjardin D."/>
            <person name="Finy P."/>
            <person name="Geml J."/>
            <person name="Haridas S."/>
            <person name="Hughes K."/>
            <person name="Justo A."/>
            <person name="Karasinski D."/>
            <person name="Kautmanova I."/>
            <person name="Kiss B."/>
            <person name="Kocsube S."/>
            <person name="Kotiranta H."/>
            <person name="LaButti K.M."/>
            <person name="Lechner B.E."/>
            <person name="Liimatainen K."/>
            <person name="Lipzen A."/>
            <person name="Lukacs Z."/>
            <person name="Mihaltcheva S."/>
            <person name="Morgado L.N."/>
            <person name="Niskanen T."/>
            <person name="Noordeloos M.E."/>
            <person name="Ohm R.A."/>
            <person name="Ortiz-Santana B."/>
            <person name="Ovrebo C."/>
            <person name="Racz N."/>
            <person name="Riley R."/>
            <person name="Savchenko A."/>
            <person name="Shiryaev A."/>
            <person name="Soop K."/>
            <person name="Spirin V."/>
            <person name="Szebenyi C."/>
            <person name="Tomsovsky M."/>
            <person name="Tulloss R.E."/>
            <person name="Uehling J."/>
            <person name="Grigoriev I.V."/>
            <person name="Vagvolgyi C."/>
            <person name="Papp T."/>
            <person name="Martin F.M."/>
            <person name="Miettinen O."/>
            <person name="Hibbett D.S."/>
            <person name="Nagy L.G."/>
        </authorList>
    </citation>
    <scope>NUCLEOTIDE SEQUENCE [LARGE SCALE GENOMIC DNA]</scope>
    <source>
        <strain evidence="2 3">CBS 962.96</strain>
    </source>
</reference>
<evidence type="ECO:0000313" key="2">
    <source>
        <dbReference type="EMBL" id="THU91080.1"/>
    </source>
</evidence>
<feature type="compositionally biased region" description="Polar residues" evidence="1">
    <location>
        <begin position="95"/>
        <end position="110"/>
    </location>
</feature>
<evidence type="ECO:0000313" key="3">
    <source>
        <dbReference type="Proteomes" id="UP000297245"/>
    </source>
</evidence>
<feature type="region of interest" description="Disordered" evidence="1">
    <location>
        <begin position="88"/>
        <end position="129"/>
    </location>
</feature>
<dbReference type="EMBL" id="ML179316">
    <property type="protein sequence ID" value="THU91080.1"/>
    <property type="molecule type" value="Genomic_DNA"/>
</dbReference>
<accession>A0A4S8LPL0</accession>
<name>A0A4S8LPL0_DENBC</name>